<evidence type="ECO:0000313" key="3">
    <source>
        <dbReference type="Proteomes" id="UP001153269"/>
    </source>
</evidence>
<accession>A0A9N7TIY9</accession>
<comment type="caution">
    <text evidence="2">The sequence shown here is derived from an EMBL/GenBank/DDBJ whole genome shotgun (WGS) entry which is preliminary data.</text>
</comment>
<name>A0A9N7TIY9_PLEPL</name>
<dbReference type="Proteomes" id="UP001153269">
    <property type="component" value="Unassembled WGS sequence"/>
</dbReference>
<evidence type="ECO:0000256" key="1">
    <source>
        <dbReference type="SAM" id="MobiDB-lite"/>
    </source>
</evidence>
<feature type="region of interest" description="Disordered" evidence="1">
    <location>
        <begin position="85"/>
        <end position="108"/>
    </location>
</feature>
<evidence type="ECO:0000313" key="2">
    <source>
        <dbReference type="EMBL" id="CAB1413920.1"/>
    </source>
</evidence>
<proteinExistence type="predicted"/>
<protein>
    <submittedName>
        <fullName evidence="2">Uncharacterized protein</fullName>
    </submittedName>
</protein>
<sequence>MSHFNTKLLWNKLLYTEGIRDLLQKKNFSTFSSRWTECLLTAPEKVRVLEEAPVGRIGEKLQRMFVVIMFWNSLSQLKADPVSVNPCETPPQLSEREAHFGANEGDGL</sequence>
<keyword evidence="3" id="KW-1185">Reference proteome</keyword>
<dbReference type="AlphaFoldDB" id="A0A9N7TIY9"/>
<organism evidence="2 3">
    <name type="scientific">Pleuronectes platessa</name>
    <name type="common">European plaice</name>
    <dbReference type="NCBI Taxonomy" id="8262"/>
    <lineage>
        <taxon>Eukaryota</taxon>
        <taxon>Metazoa</taxon>
        <taxon>Chordata</taxon>
        <taxon>Craniata</taxon>
        <taxon>Vertebrata</taxon>
        <taxon>Euteleostomi</taxon>
        <taxon>Actinopterygii</taxon>
        <taxon>Neopterygii</taxon>
        <taxon>Teleostei</taxon>
        <taxon>Neoteleostei</taxon>
        <taxon>Acanthomorphata</taxon>
        <taxon>Carangaria</taxon>
        <taxon>Pleuronectiformes</taxon>
        <taxon>Pleuronectoidei</taxon>
        <taxon>Pleuronectidae</taxon>
        <taxon>Pleuronectes</taxon>
    </lineage>
</organism>
<dbReference type="EMBL" id="CADEAL010000077">
    <property type="protein sequence ID" value="CAB1413920.1"/>
    <property type="molecule type" value="Genomic_DNA"/>
</dbReference>
<reference evidence="2" key="1">
    <citation type="submission" date="2020-03" db="EMBL/GenBank/DDBJ databases">
        <authorList>
            <person name="Weist P."/>
        </authorList>
    </citation>
    <scope>NUCLEOTIDE SEQUENCE</scope>
</reference>
<gene>
    <name evidence="2" type="ORF">PLEPLA_LOCUS1623</name>
</gene>